<comment type="caution">
    <text evidence="1">The sequence shown here is derived from an EMBL/GenBank/DDBJ whole genome shotgun (WGS) entry which is preliminary data.</text>
</comment>
<sequence length="65" mass="7657">MYQKIHCVNHVGKNLLIVGYHPDKAWEFKVVTQEGKTVREVSEFDDAKVAEYHGKKWIEDNLLRD</sequence>
<evidence type="ECO:0000313" key="1">
    <source>
        <dbReference type="EMBL" id="MBE9222313.1"/>
    </source>
</evidence>
<proteinExistence type="predicted"/>
<gene>
    <name evidence="1" type="ORF">IQ215_06345</name>
</gene>
<keyword evidence="2" id="KW-1185">Reference proteome</keyword>
<dbReference type="Proteomes" id="UP000654604">
    <property type="component" value="Unassembled WGS sequence"/>
</dbReference>
<evidence type="ECO:0000313" key="2">
    <source>
        <dbReference type="Proteomes" id="UP000654604"/>
    </source>
</evidence>
<organism evidence="1 2">
    <name type="scientific">Cyanobacterium stanieri LEGE 03274</name>
    <dbReference type="NCBI Taxonomy" id="1828756"/>
    <lineage>
        <taxon>Bacteria</taxon>
        <taxon>Bacillati</taxon>
        <taxon>Cyanobacteriota</taxon>
        <taxon>Cyanophyceae</taxon>
        <taxon>Oscillatoriophycideae</taxon>
        <taxon>Chroococcales</taxon>
        <taxon>Geminocystaceae</taxon>
        <taxon>Cyanobacterium</taxon>
    </lineage>
</organism>
<protein>
    <submittedName>
        <fullName evidence="1">Uncharacterized protein</fullName>
    </submittedName>
</protein>
<accession>A0ABR9V346</accession>
<name>A0ABR9V346_9CHRO</name>
<dbReference type="EMBL" id="JADEWC010000010">
    <property type="protein sequence ID" value="MBE9222313.1"/>
    <property type="molecule type" value="Genomic_DNA"/>
</dbReference>
<reference evidence="1 2" key="1">
    <citation type="submission" date="2020-10" db="EMBL/GenBank/DDBJ databases">
        <authorList>
            <person name="Castelo-Branco R."/>
            <person name="Eusebio N."/>
            <person name="Adriana R."/>
            <person name="Vieira A."/>
            <person name="Brugerolle De Fraissinette N."/>
            <person name="Rezende De Castro R."/>
            <person name="Schneider M.P."/>
            <person name="Vasconcelos V."/>
            <person name="Leao P.N."/>
        </authorList>
    </citation>
    <scope>NUCLEOTIDE SEQUENCE [LARGE SCALE GENOMIC DNA]</scope>
    <source>
        <strain evidence="1 2">LEGE 03274</strain>
    </source>
</reference>